<dbReference type="GO" id="GO:0051301">
    <property type="term" value="P:cell division"/>
    <property type="evidence" value="ECO:0007669"/>
    <property type="project" value="UniProtKB-KW"/>
</dbReference>
<dbReference type="PANTHER" id="PTHR21015:SF22">
    <property type="entry name" value="GLYCOSYLTRANSFERASE"/>
    <property type="match status" value="1"/>
</dbReference>
<dbReference type="GO" id="GO:0071555">
    <property type="term" value="P:cell wall organization"/>
    <property type="evidence" value="ECO:0007669"/>
    <property type="project" value="UniProtKB-KW"/>
</dbReference>
<organism evidence="13 14">
    <name type="scientific">Candidatus Desulfobia pelagia</name>
    <dbReference type="NCBI Taxonomy" id="2841692"/>
    <lineage>
        <taxon>Bacteria</taxon>
        <taxon>Pseudomonadati</taxon>
        <taxon>Thermodesulfobacteriota</taxon>
        <taxon>Desulfobulbia</taxon>
        <taxon>Desulfobulbales</taxon>
        <taxon>Desulfobulbaceae</taxon>
        <taxon>Candidatus Desulfobia</taxon>
    </lineage>
</organism>
<comment type="pathway">
    <text evidence="10">Cell wall biogenesis; peptidoglycan biosynthesis.</text>
</comment>
<evidence type="ECO:0000256" key="6">
    <source>
        <dbReference type="ARBA" id="ARBA00022984"/>
    </source>
</evidence>
<keyword evidence="9 10" id="KW-0961">Cell wall biogenesis/degradation</keyword>
<dbReference type="EMBL" id="JACNJZ010000171">
    <property type="protein sequence ID" value="MBC8318624.1"/>
    <property type="molecule type" value="Genomic_DNA"/>
</dbReference>
<gene>
    <name evidence="10 13" type="primary">murG</name>
    <name evidence="13" type="ORF">H8E41_12035</name>
</gene>
<comment type="function">
    <text evidence="10">Cell wall formation. Catalyzes the transfer of a GlcNAc subunit on undecaprenyl-pyrophosphoryl-MurNAc-pentapeptide (lipid intermediate I) to form undecaprenyl-pyrophosphoryl-MurNAc-(pentapeptide)GlcNAc (lipid intermediate II).</text>
</comment>
<evidence type="ECO:0000256" key="8">
    <source>
        <dbReference type="ARBA" id="ARBA00023306"/>
    </source>
</evidence>
<comment type="similarity">
    <text evidence="10">Belongs to the glycosyltransferase 28 family. MurG subfamily.</text>
</comment>
<evidence type="ECO:0000256" key="7">
    <source>
        <dbReference type="ARBA" id="ARBA00023136"/>
    </source>
</evidence>
<feature type="binding site" evidence="10">
    <location>
        <begin position="15"/>
        <end position="17"/>
    </location>
    <ligand>
        <name>UDP-N-acetyl-alpha-D-glucosamine</name>
        <dbReference type="ChEBI" id="CHEBI:57705"/>
    </ligand>
</feature>
<evidence type="ECO:0000256" key="1">
    <source>
        <dbReference type="ARBA" id="ARBA00022475"/>
    </source>
</evidence>
<evidence type="ECO:0000256" key="4">
    <source>
        <dbReference type="ARBA" id="ARBA00022679"/>
    </source>
</evidence>
<protein>
    <recommendedName>
        <fullName evidence="10">UDP-N-acetylglucosamine--N-acetylmuramyl-(pentapeptide) pyrophosphoryl-undecaprenol N-acetylglucosamine transferase</fullName>
        <ecNumber evidence="10">2.4.1.227</ecNumber>
    </recommendedName>
    <alternativeName>
        <fullName evidence="10">Undecaprenyl-PP-MurNAc-pentapeptide-UDPGlcNAc GlcNAc transferase</fullName>
    </alternativeName>
</protein>
<sequence>MCQKGLRLIVSGGGTGGHLFPGIAVAETFLANAPGSSVLFIGTRRHTDMRVLTGRNFETASIACQGLKGKSGSLRLKSLFQLPLSLLEAGRLIRKFKPDLVLGVGGYVTGPVLLAARLMGVTTCIQEQNSVPGLANRIIGKFVHRVFISFPNSEKYFPAGKCLLTGNPVREELLDLAAAPEGDKVKRHGKTLLVLGGSLGAHRVNMMVAEALKGAKRRLPDTFRVIHQTGKDDEQSVKTAYASLGLDAEVSAFFDDMARVYREADMVISRAGATTLAEMTVLGKPMILIPYPYAADDHQRTNGEYLEAGGAARMFLEKDLEPRKLADEILLLLASEEKRKEMSEAARKLARPDAVKVIVQEIKASLCPGR</sequence>
<name>A0A8J6NHK9_9BACT</name>
<dbReference type="GO" id="GO:0009252">
    <property type="term" value="P:peptidoglycan biosynthetic process"/>
    <property type="evidence" value="ECO:0007669"/>
    <property type="project" value="UniProtKB-UniRule"/>
</dbReference>
<evidence type="ECO:0000256" key="10">
    <source>
        <dbReference type="HAMAP-Rule" id="MF_00033"/>
    </source>
</evidence>
<keyword evidence="2 10" id="KW-0132">Cell division</keyword>
<keyword evidence="6 10" id="KW-0573">Peptidoglycan synthesis</keyword>
<keyword evidence="5 10" id="KW-0133">Cell shape</keyword>
<feature type="binding site" evidence="10">
    <location>
        <position position="129"/>
    </location>
    <ligand>
        <name>UDP-N-acetyl-alpha-D-glucosamine</name>
        <dbReference type="ChEBI" id="CHEBI:57705"/>
    </ligand>
</feature>
<comment type="catalytic activity">
    <reaction evidence="10">
        <text>di-trans,octa-cis-undecaprenyl diphospho-N-acetyl-alpha-D-muramoyl-L-alanyl-D-glutamyl-meso-2,6-diaminopimeloyl-D-alanyl-D-alanine + UDP-N-acetyl-alpha-D-glucosamine = di-trans,octa-cis-undecaprenyl diphospho-[N-acetyl-alpha-D-glucosaminyl-(1-&gt;4)]-N-acetyl-alpha-D-muramoyl-L-alanyl-D-glutamyl-meso-2,6-diaminopimeloyl-D-alanyl-D-alanine + UDP + H(+)</text>
        <dbReference type="Rhea" id="RHEA:31227"/>
        <dbReference type="ChEBI" id="CHEBI:15378"/>
        <dbReference type="ChEBI" id="CHEBI:57705"/>
        <dbReference type="ChEBI" id="CHEBI:58223"/>
        <dbReference type="ChEBI" id="CHEBI:61387"/>
        <dbReference type="ChEBI" id="CHEBI:61388"/>
        <dbReference type="EC" id="2.4.1.227"/>
    </reaction>
</comment>
<feature type="domain" description="Glycosyltransferase family 28 N-terminal" evidence="11">
    <location>
        <begin position="9"/>
        <end position="148"/>
    </location>
</feature>
<keyword evidence="3 10" id="KW-0328">Glycosyltransferase</keyword>
<evidence type="ECO:0000256" key="3">
    <source>
        <dbReference type="ARBA" id="ARBA00022676"/>
    </source>
</evidence>
<keyword evidence="1 10" id="KW-1003">Cell membrane</keyword>
<keyword evidence="8 10" id="KW-0131">Cell cycle</keyword>
<evidence type="ECO:0000259" key="12">
    <source>
        <dbReference type="Pfam" id="PF04101"/>
    </source>
</evidence>
<dbReference type="UniPathway" id="UPA00219"/>
<dbReference type="NCBIfam" id="TIGR01133">
    <property type="entry name" value="murG"/>
    <property type="match status" value="1"/>
</dbReference>
<evidence type="ECO:0000313" key="13">
    <source>
        <dbReference type="EMBL" id="MBC8318624.1"/>
    </source>
</evidence>
<dbReference type="SUPFAM" id="SSF53756">
    <property type="entry name" value="UDP-Glycosyltransferase/glycogen phosphorylase"/>
    <property type="match status" value="1"/>
</dbReference>
<dbReference type="Gene3D" id="3.40.50.2000">
    <property type="entry name" value="Glycogen Phosphorylase B"/>
    <property type="match status" value="2"/>
</dbReference>
<feature type="binding site" evidence="10">
    <location>
        <position position="299"/>
    </location>
    <ligand>
        <name>UDP-N-acetyl-alpha-D-glucosamine</name>
        <dbReference type="ChEBI" id="CHEBI:57705"/>
    </ligand>
</feature>
<evidence type="ECO:0000256" key="2">
    <source>
        <dbReference type="ARBA" id="ARBA00022618"/>
    </source>
</evidence>
<dbReference type="Pfam" id="PF03033">
    <property type="entry name" value="Glyco_transf_28"/>
    <property type="match status" value="1"/>
</dbReference>
<evidence type="ECO:0000259" key="11">
    <source>
        <dbReference type="Pfam" id="PF03033"/>
    </source>
</evidence>
<feature type="binding site" evidence="10">
    <location>
        <position position="170"/>
    </location>
    <ligand>
        <name>UDP-N-acetyl-alpha-D-glucosamine</name>
        <dbReference type="ChEBI" id="CHEBI:57705"/>
    </ligand>
</feature>
<feature type="binding site" evidence="10">
    <location>
        <position position="198"/>
    </location>
    <ligand>
        <name>UDP-N-acetyl-alpha-D-glucosamine</name>
        <dbReference type="ChEBI" id="CHEBI:57705"/>
    </ligand>
</feature>
<keyword evidence="7 10" id="KW-0472">Membrane</keyword>
<dbReference type="InterPro" id="IPR006009">
    <property type="entry name" value="GlcNAc_MurG"/>
</dbReference>
<dbReference type="Proteomes" id="UP000614424">
    <property type="component" value="Unassembled WGS sequence"/>
</dbReference>
<dbReference type="Pfam" id="PF04101">
    <property type="entry name" value="Glyco_tran_28_C"/>
    <property type="match status" value="1"/>
</dbReference>
<dbReference type="AlphaFoldDB" id="A0A8J6NHK9"/>
<dbReference type="CDD" id="cd03785">
    <property type="entry name" value="GT28_MurG"/>
    <property type="match status" value="1"/>
</dbReference>
<evidence type="ECO:0000256" key="9">
    <source>
        <dbReference type="ARBA" id="ARBA00023316"/>
    </source>
</evidence>
<dbReference type="GO" id="GO:0050511">
    <property type="term" value="F:undecaprenyldiphospho-muramoylpentapeptide beta-N-acetylglucosaminyltransferase activity"/>
    <property type="evidence" value="ECO:0007669"/>
    <property type="project" value="UniProtKB-UniRule"/>
</dbReference>
<proteinExistence type="inferred from homology"/>
<dbReference type="PANTHER" id="PTHR21015">
    <property type="entry name" value="UDP-N-ACETYLGLUCOSAMINE--N-ACETYLMURAMYL-(PENTAPEPTIDE) PYROPHOSPHORYL-UNDECAPRENOL N-ACETYLGLUCOSAMINE TRANSFERASE 1"/>
    <property type="match status" value="1"/>
</dbReference>
<comment type="caution">
    <text evidence="10">Lacks conserved residue(s) required for the propagation of feature annotation.</text>
</comment>
<dbReference type="GO" id="GO:0005886">
    <property type="term" value="C:plasma membrane"/>
    <property type="evidence" value="ECO:0007669"/>
    <property type="project" value="UniProtKB-SubCell"/>
</dbReference>
<feature type="domain" description="Glycosyl transferase family 28 C-terminal" evidence="12">
    <location>
        <begin position="191"/>
        <end position="356"/>
    </location>
</feature>
<dbReference type="InterPro" id="IPR004276">
    <property type="entry name" value="GlycoTrans_28_N"/>
</dbReference>
<comment type="subcellular location">
    <subcellularLocation>
        <location evidence="10">Cell membrane</location>
        <topology evidence="10">Peripheral membrane protein</topology>
        <orientation evidence="10">Cytoplasmic side</orientation>
    </subcellularLocation>
</comment>
<dbReference type="GO" id="GO:0005975">
    <property type="term" value="P:carbohydrate metabolic process"/>
    <property type="evidence" value="ECO:0007669"/>
    <property type="project" value="InterPro"/>
</dbReference>
<dbReference type="GO" id="GO:0008360">
    <property type="term" value="P:regulation of cell shape"/>
    <property type="evidence" value="ECO:0007669"/>
    <property type="project" value="UniProtKB-KW"/>
</dbReference>
<comment type="caution">
    <text evidence="13">The sequence shown here is derived from an EMBL/GenBank/DDBJ whole genome shotgun (WGS) entry which is preliminary data.</text>
</comment>
<dbReference type="InterPro" id="IPR007235">
    <property type="entry name" value="Glyco_trans_28_C"/>
</dbReference>
<reference evidence="13 14" key="1">
    <citation type="submission" date="2020-08" db="EMBL/GenBank/DDBJ databases">
        <title>Bridging the membrane lipid divide: bacteria of the FCB group superphylum have the potential to synthesize archaeal ether lipids.</title>
        <authorList>
            <person name="Villanueva L."/>
            <person name="Von Meijenfeldt F.A.B."/>
            <person name="Westbye A.B."/>
            <person name="Yadav S."/>
            <person name="Hopmans E.C."/>
            <person name="Dutilh B.E."/>
            <person name="Sinninghe Damste J.S."/>
        </authorList>
    </citation>
    <scope>NUCLEOTIDE SEQUENCE [LARGE SCALE GENOMIC DNA]</scope>
    <source>
        <strain evidence="13">NIOZ-UU47</strain>
    </source>
</reference>
<evidence type="ECO:0000256" key="5">
    <source>
        <dbReference type="ARBA" id="ARBA00022960"/>
    </source>
</evidence>
<dbReference type="EC" id="2.4.1.227" evidence="10"/>
<accession>A0A8J6NHK9</accession>
<evidence type="ECO:0000313" key="14">
    <source>
        <dbReference type="Proteomes" id="UP000614424"/>
    </source>
</evidence>
<keyword evidence="4 10" id="KW-0808">Transferase</keyword>
<dbReference type="HAMAP" id="MF_00033">
    <property type="entry name" value="MurG"/>
    <property type="match status" value="1"/>
</dbReference>